<protein>
    <submittedName>
        <fullName evidence="7">LrgA family protein</fullName>
    </submittedName>
</protein>
<evidence type="ECO:0000256" key="4">
    <source>
        <dbReference type="ARBA" id="ARBA00022989"/>
    </source>
</evidence>
<dbReference type="Proteomes" id="UP000005561">
    <property type="component" value="Unassembled WGS sequence"/>
</dbReference>
<dbReference type="InterPro" id="IPR005538">
    <property type="entry name" value="LrgA/CidA"/>
</dbReference>
<evidence type="ECO:0000256" key="6">
    <source>
        <dbReference type="SAM" id="Phobius"/>
    </source>
</evidence>
<comment type="subcellular location">
    <subcellularLocation>
        <location evidence="1">Cell membrane</location>
        <topology evidence="1">Multi-pass membrane protein</topology>
    </subcellularLocation>
</comment>
<keyword evidence="8" id="KW-1185">Reference proteome</keyword>
<comment type="caution">
    <text evidence="7">The sequence shown here is derived from an EMBL/GenBank/DDBJ whole genome shotgun (WGS) entry which is preliminary data.</text>
</comment>
<feature type="transmembrane region" description="Helical" evidence="6">
    <location>
        <begin position="69"/>
        <end position="86"/>
    </location>
</feature>
<keyword evidence="5 6" id="KW-0472">Membrane</keyword>
<dbReference type="AlphaFoldDB" id="C6LLT5"/>
<dbReference type="Pfam" id="PF03788">
    <property type="entry name" value="LrgA"/>
    <property type="match status" value="1"/>
</dbReference>
<evidence type="ECO:0000256" key="2">
    <source>
        <dbReference type="ARBA" id="ARBA00022475"/>
    </source>
</evidence>
<evidence type="ECO:0000313" key="7">
    <source>
        <dbReference type="EMBL" id="EET58404.1"/>
    </source>
</evidence>
<evidence type="ECO:0000313" key="8">
    <source>
        <dbReference type="Proteomes" id="UP000005561"/>
    </source>
</evidence>
<keyword evidence="2" id="KW-1003">Cell membrane</keyword>
<sequence length="157" mass="17389">MIMLILHDARIVRMRSTPQSVGIIVGSFFPNIITLEERIMKFLRQFGIILFISFLGEALRMLIPLPIPASVYGLILMLAALCSGVLKLEQVKDAADFLIEIMPVMFIPAAVGLLDSWTALQPVWAPVLIITVLTTILVMAVTGRVTQFIIRKGGKKK</sequence>
<keyword evidence="3 6" id="KW-0812">Transmembrane</keyword>
<dbReference type="STRING" id="168384.SAMN05660368_04088"/>
<evidence type="ECO:0000256" key="3">
    <source>
        <dbReference type="ARBA" id="ARBA00022692"/>
    </source>
</evidence>
<organism evidence="7 8">
    <name type="scientific">Marvinbryantia formatexigens DSM 14469</name>
    <dbReference type="NCBI Taxonomy" id="478749"/>
    <lineage>
        <taxon>Bacteria</taxon>
        <taxon>Bacillati</taxon>
        <taxon>Bacillota</taxon>
        <taxon>Clostridia</taxon>
        <taxon>Lachnospirales</taxon>
        <taxon>Lachnospiraceae</taxon>
        <taxon>Marvinbryantia</taxon>
    </lineage>
</organism>
<evidence type="ECO:0000256" key="5">
    <source>
        <dbReference type="ARBA" id="ARBA00023136"/>
    </source>
</evidence>
<reference evidence="7" key="1">
    <citation type="submission" date="2009-07" db="EMBL/GenBank/DDBJ databases">
        <authorList>
            <person name="Weinstock G."/>
            <person name="Sodergren E."/>
            <person name="Clifton S."/>
            <person name="Fulton L."/>
            <person name="Fulton B."/>
            <person name="Courtney L."/>
            <person name="Fronick C."/>
            <person name="Harrison M."/>
            <person name="Strong C."/>
            <person name="Farmer C."/>
            <person name="Delahaunty K."/>
            <person name="Markovic C."/>
            <person name="Hall O."/>
            <person name="Minx P."/>
            <person name="Tomlinson C."/>
            <person name="Mitreva M."/>
            <person name="Nelson J."/>
            <person name="Hou S."/>
            <person name="Wollam A."/>
            <person name="Pepin K.H."/>
            <person name="Johnson M."/>
            <person name="Bhonagiri V."/>
            <person name="Nash W.E."/>
            <person name="Warren W."/>
            <person name="Chinwalla A."/>
            <person name="Mardis E.R."/>
            <person name="Wilson R.K."/>
        </authorList>
    </citation>
    <scope>NUCLEOTIDE SEQUENCE [LARGE SCALE GENOMIC DNA]</scope>
    <source>
        <strain evidence="7">DSM 14469</strain>
    </source>
</reference>
<dbReference type="eggNOG" id="COG1380">
    <property type="taxonomic scope" value="Bacteria"/>
</dbReference>
<feature type="transmembrane region" description="Helical" evidence="6">
    <location>
        <begin position="98"/>
        <end position="117"/>
    </location>
</feature>
<dbReference type="PANTHER" id="PTHR33931:SF2">
    <property type="entry name" value="HOLIN-LIKE PROTEIN CIDA"/>
    <property type="match status" value="1"/>
</dbReference>
<dbReference type="PANTHER" id="PTHR33931">
    <property type="entry name" value="HOLIN-LIKE PROTEIN CIDA-RELATED"/>
    <property type="match status" value="1"/>
</dbReference>
<gene>
    <name evidence="7" type="ORF">BRYFOR_09633</name>
</gene>
<name>C6LLT5_9FIRM</name>
<proteinExistence type="predicted"/>
<feature type="transmembrane region" description="Helical" evidence="6">
    <location>
        <begin position="123"/>
        <end position="150"/>
    </location>
</feature>
<feature type="transmembrane region" description="Helical" evidence="6">
    <location>
        <begin position="42"/>
        <end position="63"/>
    </location>
</feature>
<evidence type="ECO:0000256" key="1">
    <source>
        <dbReference type="ARBA" id="ARBA00004651"/>
    </source>
</evidence>
<dbReference type="GO" id="GO:0005886">
    <property type="term" value="C:plasma membrane"/>
    <property type="evidence" value="ECO:0007669"/>
    <property type="project" value="UniProtKB-SubCell"/>
</dbReference>
<keyword evidence="4 6" id="KW-1133">Transmembrane helix</keyword>
<accession>C6LLT5</accession>
<dbReference type="EMBL" id="ACCL02000033">
    <property type="protein sequence ID" value="EET58404.1"/>
    <property type="molecule type" value="Genomic_DNA"/>
</dbReference>